<dbReference type="InterPro" id="IPR015943">
    <property type="entry name" value="WD40/YVTN_repeat-like_dom_sf"/>
</dbReference>
<name>A0A948RTH0_UNCEI</name>
<organism evidence="2 3">
    <name type="scientific">Eiseniibacteriota bacterium</name>
    <dbReference type="NCBI Taxonomy" id="2212470"/>
    <lineage>
        <taxon>Bacteria</taxon>
        <taxon>Candidatus Eiseniibacteriota</taxon>
    </lineage>
</organism>
<proteinExistence type="predicted"/>
<evidence type="ECO:0000313" key="3">
    <source>
        <dbReference type="Proteomes" id="UP000777784"/>
    </source>
</evidence>
<dbReference type="EMBL" id="JAHJDP010000034">
    <property type="protein sequence ID" value="MBU2690708.1"/>
    <property type="molecule type" value="Genomic_DNA"/>
</dbReference>
<accession>A0A948RTH0</accession>
<evidence type="ECO:0000256" key="1">
    <source>
        <dbReference type="SAM" id="SignalP"/>
    </source>
</evidence>
<dbReference type="AlphaFoldDB" id="A0A948RTH0"/>
<comment type="caution">
    <text evidence="2">The sequence shown here is derived from an EMBL/GenBank/DDBJ whole genome shotgun (WGS) entry which is preliminary data.</text>
</comment>
<dbReference type="Proteomes" id="UP000777784">
    <property type="component" value="Unassembled WGS sequence"/>
</dbReference>
<evidence type="ECO:0008006" key="4">
    <source>
        <dbReference type="Google" id="ProtNLM"/>
    </source>
</evidence>
<sequence length="547" mass="56869">MRGCRMSSNRSVTVSLLLLLLFAQGAACWASEGVSIETAAGPGSSVVVRSVTWSNSPAPDPDPVPMPGAATPATFPRDARSYLWIDQNHQNAIAERVAITGDGAHIIAGWWLNNMRVSTYDTEVDALPEWWRPMTVQFQIDVDADQTGAMLTATGRGDSLYTFDAASPTPTHSGSFPAPQVGYRCAVSSSGNTYMGASGNPDGTSGEVYVWDGSGTFLFKAPLTAPPEGVDVSADGLVVAANVRTYVKIWDALTGALRDSVAIPGETQVPAVLSGDGSILVTSGFSHLVRVYLWNGTDYAPLWTYNLTGTTWATALAVSDDGSTIAAGGWLSTGSYGGRVALLDIGSAIPLWIDASYGDWVSSLSLTADGSLLAAGSWGRSGDTFGNIVTVYDRDTGVPIQHIQDDAIGGVGSCLSVDISADGLFLVAGGKAVHAREFGNGGWVMAAQLTDLSGIHPNGNIVTAPMLSASPNPFLGAVRIAPAIPGGPAAGTLRVFAADGRLVRDLGESKALSGWTWDGNDALGRSVPAGNYFVKGNGAVLRVVRLR</sequence>
<dbReference type="Gene3D" id="2.60.40.4070">
    <property type="match status" value="1"/>
</dbReference>
<feature type="chain" id="PRO_5037140764" description="FlgD Ig-like domain-containing protein" evidence="1">
    <location>
        <begin position="31"/>
        <end position="547"/>
    </location>
</feature>
<dbReference type="Gene3D" id="2.130.10.10">
    <property type="entry name" value="YVTN repeat-like/Quinoprotein amine dehydrogenase"/>
    <property type="match status" value="2"/>
</dbReference>
<evidence type="ECO:0000313" key="2">
    <source>
        <dbReference type="EMBL" id="MBU2690708.1"/>
    </source>
</evidence>
<reference evidence="2" key="1">
    <citation type="submission" date="2021-05" db="EMBL/GenBank/DDBJ databases">
        <title>Energy efficiency and biological interactions define the core microbiome of deep oligotrophic groundwater.</title>
        <authorList>
            <person name="Mehrshad M."/>
            <person name="Lopez-Fernandez M."/>
            <person name="Bell E."/>
            <person name="Bernier-Latmani R."/>
            <person name="Bertilsson S."/>
            <person name="Dopson M."/>
        </authorList>
    </citation>
    <scope>NUCLEOTIDE SEQUENCE</scope>
    <source>
        <strain evidence="2">Modern_marine.mb.64</strain>
    </source>
</reference>
<gene>
    <name evidence="2" type="ORF">KJ970_07245</name>
</gene>
<dbReference type="InterPro" id="IPR011047">
    <property type="entry name" value="Quinoprotein_ADH-like_sf"/>
</dbReference>
<feature type="signal peptide" evidence="1">
    <location>
        <begin position="1"/>
        <end position="30"/>
    </location>
</feature>
<keyword evidence="1" id="KW-0732">Signal</keyword>
<protein>
    <recommendedName>
        <fullName evidence="4">FlgD Ig-like domain-containing protein</fullName>
    </recommendedName>
</protein>
<dbReference type="SUPFAM" id="SSF50998">
    <property type="entry name" value="Quinoprotein alcohol dehydrogenase-like"/>
    <property type="match status" value="1"/>
</dbReference>